<proteinExistence type="predicted"/>
<protein>
    <submittedName>
        <fullName evidence="2">Uncharacterized protein</fullName>
    </submittedName>
</protein>
<comment type="caution">
    <text evidence="2">The sequence shown here is derived from an EMBL/GenBank/DDBJ whole genome shotgun (WGS) entry which is preliminary data.</text>
</comment>
<evidence type="ECO:0000313" key="2">
    <source>
        <dbReference type="EMBL" id="ORX96725.1"/>
    </source>
</evidence>
<dbReference type="InParanoid" id="A0A1Y1YFH1"/>
<sequence length="225" mass="24687">MSKVWVVLRSVENGGHSETKVAGVFSVYEDAYTTAIKEILHWCEEEAGIEGKDIYSSLKVEECELVKVVSYGNRIPLNVEEFLLAAALENLSELAESLYQQKHSGGGNSKGKGVETKPEEKLVGKLVRFTVTSHLVDVYEADDEDYQLQATPEAPDEHELSGGEGDEDDMEDIDSDLEMDVDEDELNGLLEDLEHGPEELLAMASTYRSAESASTAQPRPGSSKS</sequence>
<keyword evidence="3" id="KW-1185">Reference proteome</keyword>
<dbReference type="Proteomes" id="UP000193498">
    <property type="component" value="Unassembled WGS sequence"/>
</dbReference>
<name>A0A1Y1YFH1_9FUNG</name>
<dbReference type="AlphaFoldDB" id="A0A1Y1YFH1"/>
<dbReference type="EMBL" id="MCFE01000147">
    <property type="protein sequence ID" value="ORX96725.1"/>
    <property type="molecule type" value="Genomic_DNA"/>
</dbReference>
<feature type="compositionally biased region" description="Acidic residues" evidence="1">
    <location>
        <begin position="164"/>
        <end position="186"/>
    </location>
</feature>
<accession>A0A1Y1YFH1</accession>
<feature type="compositionally biased region" description="Polar residues" evidence="1">
    <location>
        <begin position="206"/>
        <end position="225"/>
    </location>
</feature>
<evidence type="ECO:0000313" key="3">
    <source>
        <dbReference type="Proteomes" id="UP000193498"/>
    </source>
</evidence>
<feature type="region of interest" description="Disordered" evidence="1">
    <location>
        <begin position="151"/>
        <end position="225"/>
    </location>
</feature>
<evidence type="ECO:0000256" key="1">
    <source>
        <dbReference type="SAM" id="MobiDB-lite"/>
    </source>
</evidence>
<organism evidence="2 3">
    <name type="scientific">Basidiobolus meristosporus CBS 931.73</name>
    <dbReference type="NCBI Taxonomy" id="1314790"/>
    <lineage>
        <taxon>Eukaryota</taxon>
        <taxon>Fungi</taxon>
        <taxon>Fungi incertae sedis</taxon>
        <taxon>Zoopagomycota</taxon>
        <taxon>Entomophthoromycotina</taxon>
        <taxon>Basidiobolomycetes</taxon>
        <taxon>Basidiobolales</taxon>
        <taxon>Basidiobolaceae</taxon>
        <taxon>Basidiobolus</taxon>
    </lineage>
</organism>
<gene>
    <name evidence="2" type="ORF">K493DRAFT_314361</name>
</gene>
<reference evidence="2 3" key="1">
    <citation type="submission" date="2016-07" db="EMBL/GenBank/DDBJ databases">
        <title>Pervasive Adenine N6-methylation of Active Genes in Fungi.</title>
        <authorList>
            <consortium name="DOE Joint Genome Institute"/>
            <person name="Mondo S.J."/>
            <person name="Dannebaum R.O."/>
            <person name="Kuo R.C."/>
            <person name="Labutti K."/>
            <person name="Haridas S."/>
            <person name="Kuo A."/>
            <person name="Salamov A."/>
            <person name="Ahrendt S.R."/>
            <person name="Lipzen A."/>
            <person name="Sullivan W."/>
            <person name="Andreopoulos W.B."/>
            <person name="Clum A."/>
            <person name="Lindquist E."/>
            <person name="Daum C."/>
            <person name="Ramamoorthy G.K."/>
            <person name="Gryganskyi A."/>
            <person name="Culley D."/>
            <person name="Magnuson J.K."/>
            <person name="James T.Y."/>
            <person name="O'Malley M.A."/>
            <person name="Stajich J.E."/>
            <person name="Spatafora J.W."/>
            <person name="Visel A."/>
            <person name="Grigoriev I.V."/>
        </authorList>
    </citation>
    <scope>NUCLEOTIDE SEQUENCE [LARGE SCALE GENOMIC DNA]</scope>
    <source>
        <strain evidence="2 3">CBS 931.73</strain>
    </source>
</reference>